<evidence type="ECO:0000313" key="3">
    <source>
        <dbReference type="EMBL" id="RKN57457.1"/>
    </source>
</evidence>
<dbReference type="EMBL" id="RBAN01000001">
    <property type="protein sequence ID" value="RKN57457.1"/>
    <property type="molecule type" value="Genomic_DNA"/>
</dbReference>
<keyword evidence="4" id="KW-1185">Reference proteome</keyword>
<evidence type="ECO:0000313" key="4">
    <source>
        <dbReference type="Proteomes" id="UP000279968"/>
    </source>
</evidence>
<feature type="region of interest" description="Disordered" evidence="1">
    <location>
        <begin position="108"/>
        <end position="133"/>
    </location>
</feature>
<dbReference type="SUPFAM" id="SSF55718">
    <property type="entry name" value="SCP-like"/>
    <property type="match status" value="1"/>
</dbReference>
<dbReference type="Gene3D" id="3.30.1050.10">
    <property type="entry name" value="SCP2 sterol-binding domain"/>
    <property type="match status" value="1"/>
</dbReference>
<dbReference type="InterPro" id="IPR036527">
    <property type="entry name" value="SCP2_sterol-bd_dom_sf"/>
</dbReference>
<sequence>MARSAAEYLTALEPRRRPELPDTTTGTLRLDARENGRTEHWYLTVADQHVEVSRSAEDADVVIRADRAVFDRLAAGDTHISSALLRNDVTVQGNLRLMPLLRRIFPGPATARHPRELGRRAAPRRPGGQEDRR</sequence>
<protein>
    <submittedName>
        <fullName evidence="3">Sterol-binding protein</fullName>
    </submittedName>
</protein>
<feature type="domain" description="SCP2" evidence="2">
    <location>
        <begin position="18"/>
        <end position="105"/>
    </location>
</feature>
<gene>
    <name evidence="3" type="ORF">D7193_01905</name>
</gene>
<dbReference type="RefSeq" id="WP_120777647.1">
    <property type="nucleotide sequence ID" value="NZ_JBHLUP010000009.1"/>
</dbReference>
<evidence type="ECO:0000256" key="1">
    <source>
        <dbReference type="SAM" id="MobiDB-lite"/>
    </source>
</evidence>
<dbReference type="InterPro" id="IPR003033">
    <property type="entry name" value="SCP2_sterol-bd_dom"/>
</dbReference>
<dbReference type="AlphaFoldDB" id="A0A3B0ACM9"/>
<dbReference type="Proteomes" id="UP000279968">
    <property type="component" value="Unassembled WGS sequence"/>
</dbReference>
<name>A0A3B0ACM9_9ACTN</name>
<comment type="caution">
    <text evidence="3">The sequence shown here is derived from an EMBL/GenBank/DDBJ whole genome shotgun (WGS) entry which is preliminary data.</text>
</comment>
<reference evidence="3 4" key="1">
    <citation type="journal article" date="2015" name="Int. J. Syst. Evol. Microbiol.">
        <title>Micromonospora costi sp. nov., isolated from a leaf of Costus speciosus.</title>
        <authorList>
            <person name="Thawai C."/>
        </authorList>
    </citation>
    <scope>NUCLEOTIDE SEQUENCE [LARGE SCALE GENOMIC DNA]</scope>
    <source>
        <strain evidence="3 4">CS1-12</strain>
    </source>
</reference>
<dbReference type="Pfam" id="PF02036">
    <property type="entry name" value="SCP2"/>
    <property type="match status" value="1"/>
</dbReference>
<proteinExistence type="predicted"/>
<organism evidence="3 4">
    <name type="scientific">Micromonospora costi</name>
    <dbReference type="NCBI Taxonomy" id="1530042"/>
    <lineage>
        <taxon>Bacteria</taxon>
        <taxon>Bacillati</taxon>
        <taxon>Actinomycetota</taxon>
        <taxon>Actinomycetes</taxon>
        <taxon>Micromonosporales</taxon>
        <taxon>Micromonosporaceae</taxon>
        <taxon>Micromonospora</taxon>
    </lineage>
</organism>
<evidence type="ECO:0000259" key="2">
    <source>
        <dbReference type="Pfam" id="PF02036"/>
    </source>
</evidence>
<accession>A0A3B0ACM9</accession>
<dbReference type="OrthoDB" id="3382099at2"/>